<keyword evidence="3" id="KW-1185">Reference proteome</keyword>
<dbReference type="EMBL" id="JAERMS010000002">
    <property type="protein sequence ID" value="MBO1362423.1"/>
    <property type="molecule type" value="Genomic_DNA"/>
</dbReference>
<evidence type="ECO:0000313" key="3">
    <source>
        <dbReference type="Proteomes" id="UP000664265"/>
    </source>
</evidence>
<reference evidence="2 3" key="1">
    <citation type="submission" date="2021-01" db="EMBL/GenBank/DDBJ databases">
        <title>Prevotella A2931 sp. nov.</title>
        <authorList>
            <person name="Buhl M."/>
            <person name="Oberhettinger P."/>
        </authorList>
    </citation>
    <scope>NUCLEOTIDE SEQUENCE [LARGE SCALE GENOMIC DNA]</scope>
    <source>
        <strain evidence="2 3">A2931</strain>
    </source>
</reference>
<dbReference type="Proteomes" id="UP000664265">
    <property type="component" value="Unassembled WGS sequence"/>
</dbReference>
<protein>
    <submittedName>
        <fullName evidence="2">PD-(D/E)XK nuclease family protein</fullName>
    </submittedName>
</protein>
<dbReference type="InterPro" id="IPR038726">
    <property type="entry name" value="PDDEXK_AddAB-type"/>
</dbReference>
<feature type="domain" description="PD-(D/E)XK endonuclease-like" evidence="1">
    <location>
        <begin position="665"/>
        <end position="963"/>
    </location>
</feature>
<dbReference type="SUPFAM" id="SSF52540">
    <property type="entry name" value="P-loop containing nucleoside triphosphate hydrolases"/>
    <property type="match status" value="1"/>
</dbReference>
<dbReference type="InterPro" id="IPR027417">
    <property type="entry name" value="P-loop_NTPase"/>
</dbReference>
<name>A0ABS3M2M5_9BACT</name>
<organism evidence="2 3">
    <name type="scientific">Prevotella illustrans</name>
    <dbReference type="NCBI Taxonomy" id="2800387"/>
    <lineage>
        <taxon>Bacteria</taxon>
        <taxon>Pseudomonadati</taxon>
        <taxon>Bacteroidota</taxon>
        <taxon>Bacteroidia</taxon>
        <taxon>Bacteroidales</taxon>
        <taxon>Prevotellaceae</taxon>
        <taxon>Prevotella</taxon>
    </lineage>
</organism>
<sequence length="968" mass="112241">MNTFLHDVANDIIQKYGTNLSRIAVVFPNKRASLFLNQYLAKSVDKPLWSPAYITISDLFRQHSTKVVADPIKLICDLHKSFNEVTMLNESLDHFYGWGELLLSDFDDVDKNMGNPQLIFSNLKDIHELDNLEYLTSDQLVALKRFFSNFSEEQDSELKRRFLQLWSNIELIYNDFKKRLARQNIAYEGMLYREVAELRDIEFKYDLYIFVGFNMMHKAELAICDKLRAIGKAKFYWDFDRYYMPKEKESEIDQEAGRYVASYLRNYPNEFDNHDPAIYNHFTEPKAITFVSSATENIQGRYVSHWLQQGRRMEDGSQTAIILCNEGLLQTVIHSLPSTYSDISGEKELKVNVTTGYPLQQSPVSTFVKSLFLLQTEGYKADLRKYRWYWVKKVLGHPYSAYLSENIHELLIKLNDRPRVLLQKEELGDDEGTQLLFKPVEGNEAICSWICEVLQYLGIAVAKQMNNRQEALDPLLQESLFRMYTLMNRLLSLIQSGDLSVDVMTLQSLLQQLIASTAIPFHGEPIIGVQVMGVLETRNLDFKHVLILSCNEGNMPKGVNDASFIPYSIRKANELTTIDNKVNIYAYYFYRLLQRAQDVTILYNNACNDGQKGEMSRFMLQLLVESNHPIRRENLNAGQTPLSLMSAGIKKDENVMKVLDGMEKISPSALGVYLRCQLRFYYQYIAGIKQPDNQEEEIDNRIFGNIFHRAAELLYLPYTERGNRIELEDLQQIKKDELALKRLIDRAFKEEFFNSSANEQVEYNGLQLITRQVILSYMKNLIELDMKKAPFFVIGTEKEIDLWYNIKVGSAERRINLYGKIDRLDRTVQDELQIIDYKTGRASKSMVFGSVDEIFTPKSVDKHADYYLQAMLYALMVSEDTKINPNKRAVSPSLLFIQSTFNNDYNPILAINKKEITDIADYKDVFTEEVMRLVAEILNPDNNFEPTAETHRCTNCPYRQICKSSEKC</sequence>
<gene>
    <name evidence="2" type="ORF">JHU38_01265</name>
</gene>
<evidence type="ECO:0000313" key="2">
    <source>
        <dbReference type="EMBL" id="MBO1362423.1"/>
    </source>
</evidence>
<evidence type="ECO:0000259" key="1">
    <source>
        <dbReference type="Pfam" id="PF12705"/>
    </source>
</evidence>
<comment type="caution">
    <text evidence="2">The sequence shown here is derived from an EMBL/GenBank/DDBJ whole genome shotgun (WGS) entry which is preliminary data.</text>
</comment>
<dbReference type="Gene3D" id="3.90.320.10">
    <property type="match status" value="1"/>
</dbReference>
<dbReference type="InterPro" id="IPR011604">
    <property type="entry name" value="PDDEXK-like_dom_sf"/>
</dbReference>
<dbReference type="RefSeq" id="WP_107582495.1">
    <property type="nucleotide sequence ID" value="NZ_JAERMS010000002.1"/>
</dbReference>
<proteinExistence type="predicted"/>
<dbReference type="Pfam" id="PF12705">
    <property type="entry name" value="PDDEXK_1"/>
    <property type="match status" value="1"/>
</dbReference>
<accession>A0ABS3M2M5</accession>